<feature type="transmembrane region" description="Helical" evidence="5">
    <location>
        <begin position="296"/>
        <end position="321"/>
    </location>
</feature>
<feature type="signal peptide" evidence="6">
    <location>
        <begin position="1"/>
        <end position="20"/>
    </location>
</feature>
<organism evidence="8 9">
    <name type="scientific">Pythium oligandrum</name>
    <name type="common">Mycoparasitic fungus</name>
    <dbReference type="NCBI Taxonomy" id="41045"/>
    <lineage>
        <taxon>Eukaryota</taxon>
        <taxon>Sar</taxon>
        <taxon>Stramenopiles</taxon>
        <taxon>Oomycota</taxon>
        <taxon>Peronosporomycetes</taxon>
        <taxon>Pythiales</taxon>
        <taxon>Pythiaceae</taxon>
        <taxon>Pythium</taxon>
    </lineage>
</organism>
<dbReference type="PROSITE" id="PS51352">
    <property type="entry name" value="THIOREDOXIN_2"/>
    <property type="match status" value="2"/>
</dbReference>
<dbReference type="OrthoDB" id="10264505at2759"/>
<evidence type="ECO:0000313" key="9">
    <source>
        <dbReference type="Proteomes" id="UP000794436"/>
    </source>
</evidence>
<keyword evidence="5" id="KW-1133">Transmembrane helix</keyword>
<dbReference type="CDD" id="cd02961">
    <property type="entry name" value="PDI_a_family"/>
    <property type="match status" value="2"/>
</dbReference>
<evidence type="ECO:0000256" key="1">
    <source>
        <dbReference type="ARBA" id="ARBA00006347"/>
    </source>
</evidence>
<dbReference type="PANTHER" id="PTHR45672:SF11">
    <property type="entry name" value="PROTEIN DISULFIDE-ISOMERASE C17H9.14C"/>
    <property type="match status" value="1"/>
</dbReference>
<feature type="domain" description="Thioredoxin" evidence="7">
    <location>
        <begin position="6"/>
        <end position="127"/>
    </location>
</feature>
<evidence type="ECO:0000256" key="2">
    <source>
        <dbReference type="ARBA" id="ARBA00022729"/>
    </source>
</evidence>
<dbReference type="EMBL" id="SPLM01000044">
    <property type="protein sequence ID" value="TMW63878.1"/>
    <property type="molecule type" value="Genomic_DNA"/>
</dbReference>
<name>A0A8K1CK55_PYTOL</name>
<dbReference type="GO" id="GO:0003756">
    <property type="term" value="F:protein disulfide isomerase activity"/>
    <property type="evidence" value="ECO:0007669"/>
    <property type="project" value="InterPro"/>
</dbReference>
<dbReference type="NCBIfam" id="TIGR01126">
    <property type="entry name" value="pdi_dom"/>
    <property type="match status" value="1"/>
</dbReference>
<dbReference type="PRINTS" id="PR00421">
    <property type="entry name" value="THIOREDOXIN"/>
</dbReference>
<dbReference type="Gene3D" id="3.40.30.10">
    <property type="entry name" value="Glutaredoxin"/>
    <property type="match status" value="2"/>
</dbReference>
<dbReference type="InterPro" id="IPR051063">
    <property type="entry name" value="PDI"/>
</dbReference>
<feature type="chain" id="PRO_5035460972" description="Thioredoxin domain-containing protein" evidence="6">
    <location>
        <begin position="21"/>
        <end position="352"/>
    </location>
</feature>
<dbReference type="InterPro" id="IPR005788">
    <property type="entry name" value="PDI_thioredoxin-like_dom"/>
</dbReference>
<keyword evidence="5" id="KW-0812">Transmembrane</keyword>
<evidence type="ECO:0000259" key="7">
    <source>
        <dbReference type="PROSITE" id="PS51352"/>
    </source>
</evidence>
<dbReference type="InterPro" id="IPR013766">
    <property type="entry name" value="Thioredoxin_domain"/>
</dbReference>
<keyword evidence="2 6" id="KW-0732">Signal</keyword>
<evidence type="ECO:0000313" key="8">
    <source>
        <dbReference type="EMBL" id="TMW63878.1"/>
    </source>
</evidence>
<keyword evidence="5" id="KW-0472">Membrane</keyword>
<dbReference type="PROSITE" id="PS00194">
    <property type="entry name" value="THIOREDOXIN_1"/>
    <property type="match status" value="2"/>
</dbReference>
<evidence type="ECO:0000256" key="3">
    <source>
        <dbReference type="ARBA" id="ARBA00022737"/>
    </source>
</evidence>
<accession>A0A8K1CK55</accession>
<reference evidence="8" key="1">
    <citation type="submission" date="2019-03" db="EMBL/GenBank/DDBJ databases">
        <title>Long read genome sequence of the mycoparasitic Pythium oligandrum ATCC 38472 isolated from sugarbeet rhizosphere.</title>
        <authorList>
            <person name="Gaulin E."/>
        </authorList>
    </citation>
    <scope>NUCLEOTIDE SEQUENCE</scope>
    <source>
        <strain evidence="8">ATCC 38472_TT</strain>
    </source>
</reference>
<evidence type="ECO:0000256" key="6">
    <source>
        <dbReference type="SAM" id="SignalP"/>
    </source>
</evidence>
<dbReference type="InterPro" id="IPR036249">
    <property type="entry name" value="Thioredoxin-like_sf"/>
</dbReference>
<proteinExistence type="inferred from homology"/>
<sequence length="352" mass="38946">MRFFVALLATLFVSLAAVAAEDVAQLTELTFDKETQDHVWFVKFYAPWCGHCKKLAPVFEQLAVDSAITGANVKVAKVDCTKERSVCERFGVQSYPTLKVVAKGRFYDYAGRREIDDMAHFATTGYKDAYAEEVLSKAEFVAARKRAEAEKAELERNSAVVAITTSDFDALVKEGGEPWILKFYAPWCGHCKRLAPTWHRLSQTLKESGSKTRVGKIDCTEHRRVCSRFGVNGYPSLFYVRDGVVYKYQGSRSLNAFVEFVNSGWESADSIGPIPDETFINSLIDGTVEWAAKNTLLAVLAGILVIAVFVAILVALLDYCLGADDVESYRQIPRDLPVPGPATPAADKPKAE</sequence>
<dbReference type="PANTHER" id="PTHR45672">
    <property type="entry name" value="PROTEIN DISULFIDE-ISOMERASE C17H9.14C-RELATED"/>
    <property type="match status" value="1"/>
</dbReference>
<dbReference type="Proteomes" id="UP000794436">
    <property type="component" value="Unassembled WGS sequence"/>
</dbReference>
<evidence type="ECO:0000256" key="4">
    <source>
        <dbReference type="RuleBase" id="RU004208"/>
    </source>
</evidence>
<comment type="caution">
    <text evidence="8">The sequence shown here is derived from an EMBL/GenBank/DDBJ whole genome shotgun (WGS) entry which is preliminary data.</text>
</comment>
<keyword evidence="3" id="KW-0677">Repeat</keyword>
<dbReference type="GO" id="GO:0005783">
    <property type="term" value="C:endoplasmic reticulum"/>
    <property type="evidence" value="ECO:0007669"/>
    <property type="project" value="TreeGrafter"/>
</dbReference>
<dbReference type="InterPro" id="IPR017937">
    <property type="entry name" value="Thioredoxin_CS"/>
</dbReference>
<comment type="similarity">
    <text evidence="1 4">Belongs to the protein disulfide isomerase family.</text>
</comment>
<keyword evidence="9" id="KW-1185">Reference proteome</keyword>
<gene>
    <name evidence="8" type="ORF">Poli38472_014788</name>
</gene>
<dbReference type="GO" id="GO:0006457">
    <property type="term" value="P:protein folding"/>
    <property type="evidence" value="ECO:0007669"/>
    <property type="project" value="TreeGrafter"/>
</dbReference>
<protein>
    <recommendedName>
        <fullName evidence="7">Thioredoxin domain-containing protein</fullName>
    </recommendedName>
</protein>
<feature type="domain" description="Thioredoxin" evidence="7">
    <location>
        <begin position="143"/>
        <end position="266"/>
    </location>
</feature>
<evidence type="ECO:0000256" key="5">
    <source>
        <dbReference type="SAM" id="Phobius"/>
    </source>
</evidence>
<dbReference type="AlphaFoldDB" id="A0A8K1CK55"/>
<dbReference type="Pfam" id="PF00085">
    <property type="entry name" value="Thioredoxin"/>
    <property type="match status" value="2"/>
</dbReference>
<dbReference type="SUPFAM" id="SSF52833">
    <property type="entry name" value="Thioredoxin-like"/>
    <property type="match status" value="2"/>
</dbReference>